<evidence type="ECO:0000313" key="3">
    <source>
        <dbReference type="EMBL" id="MDI1491468.1"/>
    </source>
</evidence>
<evidence type="ECO:0000256" key="1">
    <source>
        <dbReference type="SAM" id="MobiDB-lite"/>
    </source>
</evidence>
<keyword evidence="4" id="KW-1185">Reference proteome</keyword>
<feature type="compositionally biased region" description="Pro residues" evidence="1">
    <location>
        <begin position="1101"/>
        <end position="1114"/>
    </location>
</feature>
<feature type="transmembrane region" description="Helical" evidence="2">
    <location>
        <begin position="150"/>
        <end position="171"/>
    </location>
</feature>
<dbReference type="Proteomes" id="UP001161017">
    <property type="component" value="Unassembled WGS sequence"/>
</dbReference>
<feature type="compositionally biased region" description="Acidic residues" evidence="1">
    <location>
        <begin position="662"/>
        <end position="680"/>
    </location>
</feature>
<feature type="compositionally biased region" description="Acidic residues" evidence="1">
    <location>
        <begin position="724"/>
        <end position="736"/>
    </location>
</feature>
<evidence type="ECO:0000256" key="2">
    <source>
        <dbReference type="SAM" id="Phobius"/>
    </source>
</evidence>
<dbReference type="EMBL" id="JAPUFD010000014">
    <property type="protein sequence ID" value="MDI1491468.1"/>
    <property type="molecule type" value="Genomic_DNA"/>
</dbReference>
<feature type="region of interest" description="Disordered" evidence="1">
    <location>
        <begin position="868"/>
        <end position="996"/>
    </location>
</feature>
<evidence type="ECO:0000313" key="4">
    <source>
        <dbReference type="Proteomes" id="UP001161017"/>
    </source>
</evidence>
<feature type="compositionally biased region" description="Low complexity" evidence="1">
    <location>
        <begin position="619"/>
        <end position="630"/>
    </location>
</feature>
<organism evidence="3 4">
    <name type="scientific">Ramalina farinacea</name>
    <dbReference type="NCBI Taxonomy" id="258253"/>
    <lineage>
        <taxon>Eukaryota</taxon>
        <taxon>Fungi</taxon>
        <taxon>Dikarya</taxon>
        <taxon>Ascomycota</taxon>
        <taxon>Pezizomycotina</taxon>
        <taxon>Lecanoromycetes</taxon>
        <taxon>OSLEUM clade</taxon>
        <taxon>Lecanoromycetidae</taxon>
        <taxon>Lecanorales</taxon>
        <taxon>Lecanorineae</taxon>
        <taxon>Ramalinaceae</taxon>
        <taxon>Ramalina</taxon>
    </lineage>
</organism>
<reference evidence="3" key="1">
    <citation type="journal article" date="2023" name="Genome Biol. Evol.">
        <title>First Whole Genome Sequence and Flow Cytometry Genome Size Data for the Lichen-Forming Fungus Ramalina farinacea (Ascomycota).</title>
        <authorList>
            <person name="Llewellyn T."/>
            <person name="Mian S."/>
            <person name="Hill R."/>
            <person name="Leitch I.J."/>
            <person name="Gaya E."/>
        </authorList>
    </citation>
    <scope>NUCLEOTIDE SEQUENCE</scope>
    <source>
        <strain evidence="3">LIQ254RAFAR</strain>
    </source>
</reference>
<keyword evidence="2" id="KW-0812">Transmembrane</keyword>
<feature type="compositionally biased region" description="Polar residues" evidence="1">
    <location>
        <begin position="695"/>
        <end position="710"/>
    </location>
</feature>
<feature type="compositionally biased region" description="Basic and acidic residues" evidence="1">
    <location>
        <begin position="868"/>
        <end position="887"/>
    </location>
</feature>
<dbReference type="AlphaFoldDB" id="A0AA43QV55"/>
<feature type="compositionally biased region" description="Polar residues" evidence="1">
    <location>
        <begin position="401"/>
        <end position="417"/>
    </location>
</feature>
<feature type="compositionally biased region" description="Pro residues" evidence="1">
    <location>
        <begin position="983"/>
        <end position="995"/>
    </location>
</feature>
<gene>
    <name evidence="3" type="ORF">OHK93_002677</name>
</gene>
<feature type="compositionally biased region" description="Basic and acidic residues" evidence="1">
    <location>
        <begin position="894"/>
        <end position="931"/>
    </location>
</feature>
<sequence length="1188" mass="128774">MKFNKVFAAGLATGVALTTLTTKLLHAIPSSVSTGTTQETGTVSNLAPVSVSLFPGLDSQSEELRIPDQADDATKISASLDSLPSIFHQPECSASQRAVKTDRGLVRNVVRIGCFLPTLWVEIISEAGLVFLVISLLSIWLMVHYSASRNAAVTVLVYSILYCMVIANVRFDDEQFLSGSLHLAFFLWLAYVLVRIIACRPLTVLYFNGQLALEGRRPLVNIRFGYLLTNGQAHLVRRQRVVDKKLRVRAYARFGREQQARLRMAGKRQRALLSERFGLEQEARATARVAEEKSRKRVLDQLQSTLLKQRKISFWHQWRDVEFIRRGILRLIPDGGLRPQIAEPKSDAISRYEAPRPDDLNGSQSDTDDNNFGDDEDSSDDDDDGHHPHVTEPVGAPVSSGVRTPASSSQPSTKQQETPASAPPSPTPASSGERETSASSPPNATPASSTSSRPGLTPVSSASKAPAVKPIEPKRSKKPTPGPSSNRTPPASTSEKIPLVISAPVEKPAATPAEKSIEKASEEGSVVGAEEASPAKVTERGLGFLQGYVSKPWVVGQWPVPEVDDYEAPPEWLPDGDQAEPDNSGLPSEWQYDDNAELDDSELPWEWQPDNGNAEMAPSEISAESSGSQSDCGYETDGDVLMDNGLPRGRSVHVGSNHEAESDVDMDSECSEDGDVDMDLELPGVPNLPQAPHATDNSMDMDTRPAQNLSEDMEPNPARIFDSTYEDPESPFDPEDEEHEMCAQHHPAAELCQNPRCEHFSLHTPHWYVEPNMMAGLLASMEPEMEQALIASMESAGTPPVQSPTLVLRPPPPMQPDLSTLDRPLSAADLPAQCNSPSCRHNRTPHWHLGGYVVLNEGQALDLLKRENKGKGKEKCEPHSESEKDNASDEDDEGKGKDKSAPPSKSGKDEASHEDDKGKGAEDVDMGEEKPAPPSEPPKDQTTNEGDKNDEASPPPNPNSGHAPPFVLTPHLKEVLGAANTPAPTPSPASVPPPAAYEDLSTLTFADLPPPCTSHSCAWTHKQHWHITSSREVLTTEKQALTSLKRKFAKEASSRVTCAPPPPPPPQPKPDSDDESSDEDEDDNNSPTSQNSGPQASPPATSGPPPSTSPPYPASTPSRAPQTRQPVHPTPLFDPENDPLEAELNAYFEVHGPYAPDPTPTTTPGARVIRPVRSAKSRAAIKRLRGGL</sequence>
<proteinExistence type="predicted"/>
<feature type="transmembrane region" description="Helical" evidence="2">
    <location>
        <begin position="119"/>
        <end position="143"/>
    </location>
</feature>
<protein>
    <submittedName>
        <fullName evidence="3">Uncharacterized protein</fullName>
    </submittedName>
</protein>
<accession>A0AA43QV55</accession>
<feature type="transmembrane region" description="Helical" evidence="2">
    <location>
        <begin position="183"/>
        <end position="207"/>
    </location>
</feature>
<feature type="compositionally biased region" description="Pro residues" evidence="1">
    <location>
        <begin position="1059"/>
        <end position="1069"/>
    </location>
</feature>
<feature type="compositionally biased region" description="Polar residues" evidence="1">
    <location>
        <begin position="483"/>
        <end position="495"/>
    </location>
</feature>
<feature type="region of interest" description="Disordered" evidence="1">
    <location>
        <begin position="562"/>
        <end position="736"/>
    </location>
</feature>
<name>A0AA43QV55_9LECA</name>
<feature type="region of interest" description="Disordered" evidence="1">
    <location>
        <begin position="336"/>
        <end position="535"/>
    </location>
</feature>
<keyword evidence="2" id="KW-1133">Transmembrane helix</keyword>
<feature type="compositionally biased region" description="Acidic residues" evidence="1">
    <location>
        <begin position="591"/>
        <end position="603"/>
    </location>
</feature>
<feature type="region of interest" description="Disordered" evidence="1">
    <location>
        <begin position="1044"/>
        <end position="1174"/>
    </location>
</feature>
<feature type="compositionally biased region" description="Acidic residues" evidence="1">
    <location>
        <begin position="1072"/>
        <end position="1084"/>
    </location>
</feature>
<keyword evidence="2" id="KW-0472">Membrane</keyword>
<feature type="compositionally biased region" description="Low complexity" evidence="1">
    <location>
        <begin position="437"/>
        <end position="452"/>
    </location>
</feature>
<comment type="caution">
    <text evidence="3">The sequence shown here is derived from an EMBL/GenBank/DDBJ whole genome shotgun (WGS) entry which is preliminary data.</text>
</comment>
<feature type="compositionally biased region" description="Basic and acidic residues" evidence="1">
    <location>
        <begin position="344"/>
        <end position="359"/>
    </location>
</feature>
<feature type="compositionally biased region" description="Acidic residues" evidence="1">
    <location>
        <begin position="366"/>
        <end position="383"/>
    </location>
</feature>